<dbReference type="Proteomes" id="UP000807504">
    <property type="component" value="Unassembled WGS sequence"/>
</dbReference>
<name>A0A8T0FBH2_ARGBR</name>
<accession>A0A8T0FBH2</accession>
<reference evidence="1" key="1">
    <citation type="journal article" date="2020" name="bioRxiv">
        <title>Chromosome-level reference genome of the European wasp spider Argiope bruennichi: a resource for studies on range expansion and evolutionary adaptation.</title>
        <authorList>
            <person name="Sheffer M.M."/>
            <person name="Hoppe A."/>
            <person name="Krehenwinkel H."/>
            <person name="Uhl G."/>
            <person name="Kuss A.W."/>
            <person name="Jensen L."/>
            <person name="Jensen C."/>
            <person name="Gillespie R.G."/>
            <person name="Hoff K.J."/>
            <person name="Prost S."/>
        </authorList>
    </citation>
    <scope>NUCLEOTIDE SEQUENCE</scope>
</reference>
<sequence length="82" mass="8711">MNDIASAEIKGAAFPPAGDRLFCVARESSHPQGQIHELWPVVAICSGAPASLSSLCCRVTGRHAITPKGRQFDAVHLGEVSW</sequence>
<dbReference type="EMBL" id="JABXBU010000015">
    <property type="protein sequence ID" value="KAF8786769.1"/>
    <property type="molecule type" value="Genomic_DNA"/>
</dbReference>
<evidence type="ECO:0000313" key="2">
    <source>
        <dbReference type="Proteomes" id="UP000807504"/>
    </source>
</evidence>
<protein>
    <submittedName>
        <fullName evidence="1">Uncharacterized protein</fullName>
    </submittedName>
</protein>
<organism evidence="1 2">
    <name type="scientific">Argiope bruennichi</name>
    <name type="common">Wasp spider</name>
    <name type="synonym">Aranea bruennichi</name>
    <dbReference type="NCBI Taxonomy" id="94029"/>
    <lineage>
        <taxon>Eukaryota</taxon>
        <taxon>Metazoa</taxon>
        <taxon>Ecdysozoa</taxon>
        <taxon>Arthropoda</taxon>
        <taxon>Chelicerata</taxon>
        <taxon>Arachnida</taxon>
        <taxon>Araneae</taxon>
        <taxon>Araneomorphae</taxon>
        <taxon>Entelegynae</taxon>
        <taxon>Araneoidea</taxon>
        <taxon>Araneidae</taxon>
        <taxon>Argiope</taxon>
    </lineage>
</organism>
<evidence type="ECO:0000313" key="1">
    <source>
        <dbReference type="EMBL" id="KAF8786769.1"/>
    </source>
</evidence>
<proteinExistence type="predicted"/>
<comment type="caution">
    <text evidence="1">The sequence shown here is derived from an EMBL/GenBank/DDBJ whole genome shotgun (WGS) entry which is preliminary data.</text>
</comment>
<reference evidence="1" key="2">
    <citation type="submission" date="2020-06" db="EMBL/GenBank/DDBJ databases">
        <authorList>
            <person name="Sheffer M."/>
        </authorList>
    </citation>
    <scope>NUCLEOTIDE SEQUENCE</scope>
</reference>
<gene>
    <name evidence="1" type="ORF">HNY73_008442</name>
</gene>
<dbReference type="AlphaFoldDB" id="A0A8T0FBH2"/>
<keyword evidence="2" id="KW-1185">Reference proteome</keyword>